<feature type="transmembrane region" description="Helical" evidence="1">
    <location>
        <begin position="56"/>
        <end position="75"/>
    </location>
</feature>
<keyword evidence="1" id="KW-0812">Transmembrane</keyword>
<dbReference type="Pfam" id="PF22570">
    <property type="entry name" value="LiaF-TM"/>
    <property type="match status" value="1"/>
</dbReference>
<organism evidence="3 4">
    <name type="scientific">Suilimivivens aceti</name>
    <dbReference type="NCBI Taxonomy" id="2981774"/>
    <lineage>
        <taxon>Bacteria</taxon>
        <taxon>Bacillati</taxon>
        <taxon>Bacillota</taxon>
        <taxon>Clostridia</taxon>
        <taxon>Lachnospirales</taxon>
        <taxon>Lachnospiraceae</taxon>
        <taxon>Suilimivivens</taxon>
    </lineage>
</organism>
<keyword evidence="1" id="KW-1133">Transmembrane helix</keyword>
<protein>
    <submittedName>
        <fullName evidence="3">Cell wall-active antibiotics response protein</fullName>
    </submittedName>
</protein>
<accession>A0ABT2T551</accession>
<dbReference type="InterPro" id="IPR054331">
    <property type="entry name" value="LiaF_TM"/>
</dbReference>
<feature type="transmembrane region" description="Helical" evidence="1">
    <location>
        <begin position="7"/>
        <end position="26"/>
    </location>
</feature>
<feature type="domain" description="LiaF transmembrane" evidence="2">
    <location>
        <begin position="8"/>
        <end position="104"/>
    </location>
</feature>
<evidence type="ECO:0000259" key="2">
    <source>
        <dbReference type="Pfam" id="PF22570"/>
    </source>
</evidence>
<evidence type="ECO:0000313" key="3">
    <source>
        <dbReference type="EMBL" id="MCU6745395.1"/>
    </source>
</evidence>
<dbReference type="Proteomes" id="UP001652432">
    <property type="component" value="Unassembled WGS sequence"/>
</dbReference>
<feature type="transmembrane region" description="Helical" evidence="1">
    <location>
        <begin position="32"/>
        <end position="49"/>
    </location>
</feature>
<name>A0ABT2T551_9FIRM</name>
<sequence>MKKASRIFWGLGLITAAVFLVLSQMHLITAEISVWSALIGILCVALLISSIADRSFGGIFFSLGLAWLTFAEMLGLPRASFWSVAGIVILLTSGFNMLFPHKSRKCGNRDRREYGEHDYSKYQKTSEGEEDGFVTCANSFGALAKYVDTANFKGGRFQNSFGELKVYLDQAGTIQETVTVEVSNSFGQTTLYVPREWKVMQDISVFAGSVEEGPCNGESRVTCYLKGSVSFGEIEIVYV</sequence>
<comment type="caution">
    <text evidence="3">The sequence shown here is derived from an EMBL/GenBank/DDBJ whole genome shotgun (WGS) entry which is preliminary data.</text>
</comment>
<reference evidence="3 4" key="1">
    <citation type="journal article" date="2021" name="ISME Commun">
        <title>Automated analysis of genomic sequences facilitates high-throughput and comprehensive description of bacteria.</title>
        <authorList>
            <person name="Hitch T.C.A."/>
        </authorList>
    </citation>
    <scope>NUCLEOTIDE SEQUENCE [LARGE SCALE GENOMIC DNA]</scope>
    <source>
        <strain evidence="3 4">Sanger_18</strain>
    </source>
</reference>
<dbReference type="EMBL" id="JAOQKJ010000011">
    <property type="protein sequence ID" value="MCU6745395.1"/>
    <property type="molecule type" value="Genomic_DNA"/>
</dbReference>
<keyword evidence="4" id="KW-1185">Reference proteome</keyword>
<proteinExistence type="predicted"/>
<gene>
    <name evidence="3" type="ORF">OCV77_13010</name>
</gene>
<feature type="transmembrane region" description="Helical" evidence="1">
    <location>
        <begin position="81"/>
        <end position="99"/>
    </location>
</feature>
<dbReference type="RefSeq" id="WP_262575438.1">
    <property type="nucleotide sequence ID" value="NZ_JAOQKJ010000011.1"/>
</dbReference>
<keyword evidence="1" id="KW-0472">Membrane</keyword>
<evidence type="ECO:0000256" key="1">
    <source>
        <dbReference type="SAM" id="Phobius"/>
    </source>
</evidence>
<evidence type="ECO:0000313" key="4">
    <source>
        <dbReference type="Proteomes" id="UP001652432"/>
    </source>
</evidence>